<proteinExistence type="predicted"/>
<dbReference type="Pfam" id="PF00122">
    <property type="entry name" value="E1-E2_ATPase"/>
    <property type="match status" value="1"/>
</dbReference>
<dbReference type="PROSITE" id="PS00154">
    <property type="entry name" value="ATPASE_E1_E2"/>
    <property type="match status" value="1"/>
</dbReference>
<dbReference type="InterPro" id="IPR001757">
    <property type="entry name" value="P_typ_ATPase"/>
</dbReference>
<dbReference type="SUPFAM" id="SSF56784">
    <property type="entry name" value="HAD-like"/>
    <property type="match status" value="1"/>
</dbReference>
<dbReference type="PANTHER" id="PTHR42861">
    <property type="entry name" value="CALCIUM-TRANSPORTING ATPASE"/>
    <property type="match status" value="1"/>
</dbReference>
<dbReference type="EMBL" id="BARS01049315">
    <property type="protein sequence ID" value="GAG31607.1"/>
    <property type="molecule type" value="Genomic_DNA"/>
</dbReference>
<dbReference type="Gene3D" id="1.20.1110.10">
    <property type="entry name" value="Calcium-transporting ATPase, transmembrane domain"/>
    <property type="match status" value="1"/>
</dbReference>
<evidence type="ECO:0000256" key="5">
    <source>
        <dbReference type="ARBA" id="ARBA00022741"/>
    </source>
</evidence>
<evidence type="ECO:0000313" key="12">
    <source>
        <dbReference type="EMBL" id="GAG31607.1"/>
    </source>
</evidence>
<comment type="subcellular location">
    <subcellularLocation>
        <location evidence="1">Cell membrane</location>
        <topology evidence="1">Multi-pass membrane protein</topology>
    </subcellularLocation>
</comment>
<dbReference type="GO" id="GO:0046873">
    <property type="term" value="F:metal ion transmembrane transporter activity"/>
    <property type="evidence" value="ECO:0007669"/>
    <property type="project" value="UniProtKB-ARBA"/>
</dbReference>
<dbReference type="GO" id="GO:0019829">
    <property type="term" value="F:ATPase-coupled monoatomic cation transmembrane transporter activity"/>
    <property type="evidence" value="ECO:0007669"/>
    <property type="project" value="UniProtKB-ARBA"/>
</dbReference>
<dbReference type="Gene3D" id="2.70.150.10">
    <property type="entry name" value="Calcium-transporting ATPase, cytoplasmic transduction domain A"/>
    <property type="match status" value="1"/>
</dbReference>
<evidence type="ECO:0000256" key="6">
    <source>
        <dbReference type="ARBA" id="ARBA00022840"/>
    </source>
</evidence>
<keyword evidence="6" id="KW-0067">ATP-binding</keyword>
<keyword evidence="7" id="KW-1278">Translocase</keyword>
<evidence type="ECO:0000256" key="9">
    <source>
        <dbReference type="ARBA" id="ARBA00023136"/>
    </source>
</evidence>
<dbReference type="NCBIfam" id="TIGR01494">
    <property type="entry name" value="ATPase_P-type"/>
    <property type="match status" value="1"/>
</dbReference>
<evidence type="ECO:0000256" key="2">
    <source>
        <dbReference type="ARBA" id="ARBA00022475"/>
    </source>
</evidence>
<keyword evidence="3 10" id="KW-0812">Transmembrane</keyword>
<comment type="caution">
    <text evidence="12">The sequence shown here is derived from an EMBL/GenBank/DDBJ whole genome shotgun (WGS) entry which is preliminary data.</text>
</comment>
<evidence type="ECO:0000256" key="8">
    <source>
        <dbReference type="ARBA" id="ARBA00022989"/>
    </source>
</evidence>
<keyword evidence="8 10" id="KW-1133">Transmembrane helix</keyword>
<dbReference type="InterPro" id="IPR059000">
    <property type="entry name" value="ATPase_P-type_domA"/>
</dbReference>
<feature type="transmembrane region" description="Helical" evidence="10">
    <location>
        <begin position="143"/>
        <end position="163"/>
    </location>
</feature>
<feature type="transmembrane region" description="Helical" evidence="10">
    <location>
        <begin position="169"/>
        <end position="195"/>
    </location>
</feature>
<name>X0X877_9ZZZZ</name>
<dbReference type="GO" id="GO:0005524">
    <property type="term" value="F:ATP binding"/>
    <property type="evidence" value="ECO:0007669"/>
    <property type="project" value="UniProtKB-KW"/>
</dbReference>
<keyword evidence="2" id="KW-1003">Cell membrane</keyword>
<dbReference type="Gene3D" id="3.40.50.1000">
    <property type="entry name" value="HAD superfamily/HAD-like"/>
    <property type="match status" value="1"/>
</dbReference>
<dbReference type="GO" id="GO:0005886">
    <property type="term" value="C:plasma membrane"/>
    <property type="evidence" value="ECO:0007669"/>
    <property type="project" value="UniProtKB-SubCell"/>
</dbReference>
<evidence type="ECO:0000256" key="4">
    <source>
        <dbReference type="ARBA" id="ARBA00022723"/>
    </source>
</evidence>
<dbReference type="SUPFAM" id="SSF81665">
    <property type="entry name" value="Calcium ATPase, transmembrane domain M"/>
    <property type="match status" value="1"/>
</dbReference>
<evidence type="ECO:0000256" key="7">
    <source>
        <dbReference type="ARBA" id="ARBA00022967"/>
    </source>
</evidence>
<dbReference type="AlphaFoldDB" id="X0X877"/>
<evidence type="ECO:0000256" key="10">
    <source>
        <dbReference type="SAM" id="Phobius"/>
    </source>
</evidence>
<accession>X0X877</accession>
<dbReference type="PRINTS" id="PR00119">
    <property type="entry name" value="CATATPASE"/>
</dbReference>
<gene>
    <name evidence="12" type="ORF">S01H1_73782</name>
</gene>
<dbReference type="InterPro" id="IPR023214">
    <property type="entry name" value="HAD_sf"/>
</dbReference>
<dbReference type="GO" id="GO:0015662">
    <property type="term" value="F:P-type ion transporter activity"/>
    <property type="evidence" value="ECO:0007669"/>
    <property type="project" value="UniProtKB-ARBA"/>
</dbReference>
<dbReference type="InterPro" id="IPR023298">
    <property type="entry name" value="ATPase_P-typ_TM_dom_sf"/>
</dbReference>
<dbReference type="GO" id="GO:0016887">
    <property type="term" value="F:ATP hydrolysis activity"/>
    <property type="evidence" value="ECO:0007669"/>
    <property type="project" value="InterPro"/>
</dbReference>
<keyword evidence="5" id="KW-0547">Nucleotide-binding</keyword>
<feature type="non-terminal residue" evidence="12">
    <location>
        <position position="241"/>
    </location>
</feature>
<sequence>ERAMAALKQMVVPLVKVRRDGQVREISAHELVPGDLFLLETGGAVPADGRLLESVNLRLQEAALTGESVPVEKSTAAMANEDVAMGDKRNMVFMGTAVTYGRGLAVVTATGMLTELGHIAAMIQAVESEATPLQRRMTQLGKGLAIAALALVGLIFSIGLLQGKDVNTMFMVAISLAVAAVPEGLPAVVTIALALGAQRMLKRRALIRKLPAVETLGSVTVICSDKTGTLTENRMTVTILD</sequence>
<feature type="non-terminal residue" evidence="12">
    <location>
        <position position="1"/>
    </location>
</feature>
<protein>
    <recommendedName>
        <fullName evidence="11">P-type ATPase A domain-containing protein</fullName>
    </recommendedName>
</protein>
<dbReference type="GO" id="GO:0098662">
    <property type="term" value="P:inorganic cation transmembrane transport"/>
    <property type="evidence" value="ECO:0007669"/>
    <property type="project" value="UniProtKB-ARBA"/>
</dbReference>
<dbReference type="InterPro" id="IPR036412">
    <property type="entry name" value="HAD-like_sf"/>
</dbReference>
<dbReference type="GO" id="GO:0046872">
    <property type="term" value="F:metal ion binding"/>
    <property type="evidence" value="ECO:0007669"/>
    <property type="project" value="UniProtKB-KW"/>
</dbReference>
<dbReference type="SUPFAM" id="SSF81653">
    <property type="entry name" value="Calcium ATPase, transduction domain A"/>
    <property type="match status" value="1"/>
</dbReference>
<organism evidence="12">
    <name type="scientific">marine sediment metagenome</name>
    <dbReference type="NCBI Taxonomy" id="412755"/>
    <lineage>
        <taxon>unclassified sequences</taxon>
        <taxon>metagenomes</taxon>
        <taxon>ecological metagenomes</taxon>
    </lineage>
</organism>
<evidence type="ECO:0000256" key="1">
    <source>
        <dbReference type="ARBA" id="ARBA00004651"/>
    </source>
</evidence>
<reference evidence="12" key="1">
    <citation type="journal article" date="2014" name="Front. Microbiol.">
        <title>High frequency of phylogenetically diverse reductive dehalogenase-homologous genes in deep subseafloor sedimentary metagenomes.</title>
        <authorList>
            <person name="Kawai M."/>
            <person name="Futagami T."/>
            <person name="Toyoda A."/>
            <person name="Takaki Y."/>
            <person name="Nishi S."/>
            <person name="Hori S."/>
            <person name="Arai W."/>
            <person name="Tsubouchi T."/>
            <person name="Morono Y."/>
            <person name="Uchiyama I."/>
            <person name="Ito T."/>
            <person name="Fujiyama A."/>
            <person name="Inagaki F."/>
            <person name="Takami H."/>
        </authorList>
    </citation>
    <scope>NUCLEOTIDE SEQUENCE</scope>
    <source>
        <strain evidence="12">Expedition CK06-06</strain>
    </source>
</reference>
<evidence type="ECO:0000259" key="11">
    <source>
        <dbReference type="Pfam" id="PF00122"/>
    </source>
</evidence>
<keyword evidence="4" id="KW-0479">Metal-binding</keyword>
<feature type="domain" description="P-type ATPase A" evidence="11">
    <location>
        <begin position="12"/>
        <end position="124"/>
    </location>
</feature>
<dbReference type="InterPro" id="IPR018303">
    <property type="entry name" value="ATPase_P-typ_P_site"/>
</dbReference>
<keyword evidence="9 10" id="KW-0472">Membrane</keyword>
<dbReference type="InterPro" id="IPR008250">
    <property type="entry name" value="ATPase_P-typ_transduc_dom_A_sf"/>
</dbReference>
<dbReference type="FunFam" id="2.70.150.10:FF:000016">
    <property type="entry name" value="Calcium-transporting P-type ATPase putative"/>
    <property type="match status" value="1"/>
</dbReference>
<evidence type="ECO:0000256" key="3">
    <source>
        <dbReference type="ARBA" id="ARBA00022692"/>
    </source>
</evidence>
<dbReference type="FunFam" id="3.40.50.1000:FF:000001">
    <property type="entry name" value="Phospholipid-transporting ATPase IC"/>
    <property type="match status" value="1"/>
</dbReference>